<keyword evidence="2" id="KW-0945">Host-virus interaction</keyword>
<proteinExistence type="inferred from homology"/>
<evidence type="ECO:0000313" key="9">
    <source>
        <dbReference type="EMBL" id="UJQ85296.1"/>
    </source>
</evidence>
<name>A0ABY3STV7_9VIRU</name>
<dbReference type="Pfam" id="PF03863">
    <property type="entry name" value="Phage_mat-A"/>
    <property type="match status" value="1"/>
</dbReference>
<evidence type="ECO:0000256" key="3">
    <source>
        <dbReference type="ARBA" id="ARBA00022804"/>
    </source>
</evidence>
<dbReference type="EMBL" id="MZ679617">
    <property type="protein sequence ID" value="UJQ85296.1"/>
    <property type="molecule type" value="Genomic_RNA"/>
</dbReference>
<evidence type="ECO:0000313" key="10">
    <source>
        <dbReference type="Proteomes" id="UP001059889"/>
    </source>
</evidence>
<comment type="similarity">
    <text evidence="7">Belongs to the Leviviricetes maturation protein family.</text>
</comment>
<evidence type="ECO:0000256" key="8">
    <source>
        <dbReference type="SAM" id="MobiDB-lite"/>
    </source>
</evidence>
<evidence type="ECO:0000256" key="1">
    <source>
        <dbReference type="ARBA" id="ARBA00004328"/>
    </source>
</evidence>
<reference evidence="9" key="2">
    <citation type="journal article" date="2022" name="Nat. Microbiol.">
        <title>RNA viromes from terrestrial sites across China expand environmental viral diversity.</title>
        <authorList>
            <person name="Chiapello M."/>
            <person name="Rodriguez-Romero J."/>
            <person name="Ayllon M.A."/>
            <person name="Turina M."/>
        </authorList>
    </citation>
    <scope>NUCLEOTIDE SEQUENCE</scope>
    <source>
        <strain evidence="9">248-k141_244285</strain>
    </source>
</reference>
<organism evidence="9 10">
    <name type="scientific">Leviviridae sp</name>
    <dbReference type="NCBI Taxonomy" id="2027243"/>
    <lineage>
        <taxon>Viruses</taxon>
        <taxon>Riboviria</taxon>
        <taxon>Orthornavirae</taxon>
        <taxon>Lenarviricota</taxon>
        <taxon>Leviviricetes</taxon>
        <taxon>Norzivirales</taxon>
        <taxon>Fiersviridae</taxon>
    </lineage>
</organism>
<evidence type="ECO:0000256" key="5">
    <source>
        <dbReference type="ARBA" id="ARBA00023104"/>
    </source>
</evidence>
<keyword evidence="4" id="KW-0946">Virion</keyword>
<dbReference type="InterPro" id="IPR005563">
    <property type="entry name" value="A_protein"/>
</dbReference>
<protein>
    <submittedName>
        <fullName evidence="9">Maturation protein</fullName>
    </submittedName>
</protein>
<reference evidence="9" key="1">
    <citation type="submission" date="2021-05" db="EMBL/GenBank/DDBJ databases">
        <authorList>
            <person name="Chen Y.-M."/>
            <person name="Zhang Y.-Z."/>
        </authorList>
    </citation>
    <scope>NUCLEOTIDE SEQUENCE</scope>
    <source>
        <strain evidence="9">248-k141_244285</strain>
    </source>
</reference>
<evidence type="ECO:0000256" key="2">
    <source>
        <dbReference type="ARBA" id="ARBA00022581"/>
    </source>
</evidence>
<keyword evidence="6" id="KW-1160">Virus entry into host cell</keyword>
<sequence>MASRSRTRTVPFPSGGQRQFTSFGHPFGWEAGSPSRPKSFEKCDDVWKDGKNDHPLSIYREQWNVLPLNGINAVGPNQWEFQNYYDENVYLPSFISLPTWPSRTEDATKLLARTNPNRYGVQSLENLVDAKDLPKLLKLAGDTILKRGAGAYLTWEFGWKPLISDLKKVLDFQGQVDKKVNELHRLYQSGGLHRKMNLQRYTDTKDDSQTIFSSFGTTLTVRRQAIVEAERWGSVRYLPTSLPPKNERAYRQLAVRLVYGLDLSPSSVWEALPWTWLADWFGNVGDYLVRFNNLVPLVASTPCIMERYTQTTIHTRSDNVTNITGGSSIALLEGLNRYLVAPGITASIPFLTDRQLSILGALFITKHRAR</sequence>
<keyword evidence="5" id="KW-1175">Viral attachment to host cell pilus</keyword>
<feature type="region of interest" description="Disordered" evidence="8">
    <location>
        <begin position="1"/>
        <end position="20"/>
    </location>
</feature>
<keyword evidence="10" id="KW-1185">Reference proteome</keyword>
<comment type="subcellular location">
    <subcellularLocation>
        <location evidence="1">Virion</location>
    </subcellularLocation>
</comment>
<keyword evidence="3" id="KW-1161">Viral attachment to host cell</keyword>
<evidence type="ECO:0000256" key="7">
    <source>
        <dbReference type="ARBA" id="ARBA00035110"/>
    </source>
</evidence>
<dbReference type="Proteomes" id="UP001059889">
    <property type="component" value="Segment"/>
</dbReference>
<evidence type="ECO:0000256" key="4">
    <source>
        <dbReference type="ARBA" id="ARBA00022844"/>
    </source>
</evidence>
<evidence type="ECO:0000256" key="6">
    <source>
        <dbReference type="ARBA" id="ARBA00023296"/>
    </source>
</evidence>
<accession>A0ABY3STV7</accession>